<comment type="caution">
    <text evidence="2">The sequence shown here is derived from an EMBL/GenBank/DDBJ whole genome shotgun (WGS) entry which is preliminary data.</text>
</comment>
<feature type="region of interest" description="Disordered" evidence="1">
    <location>
        <begin position="21"/>
        <end position="45"/>
    </location>
</feature>
<proteinExistence type="predicted"/>
<dbReference type="InterPro" id="IPR006311">
    <property type="entry name" value="TAT_signal"/>
</dbReference>
<sequence>MTSHTRRAVLAGLASVGLAGCTASGDSQPPSEDELPDQCPTSQNLDVQWPQNLNAEAVADFAKTYEVAYRSNNNDLQPPWSSSSYSARVEQEPKRAADGYQLTLVVSASIIQAAGSLDAYEVDSDGIPKITNRLESSDLPDDPTYIPIEEVEDRLLYRLLESAAVNRVETDSVDDSKIEQYSELIATLSPDASIIESPSGGPEYAYFDVGGTPVLLEFRIATSDGGLWGEEILYYVTEYVVRRTESPDSSPKNGKLIECRFPE</sequence>
<accession>A0ABV4IIP7</accession>
<dbReference type="PROSITE" id="PS51318">
    <property type="entry name" value="TAT"/>
    <property type="match status" value="1"/>
</dbReference>
<name>A0ABV4IIP7_9EURY</name>
<keyword evidence="3" id="KW-1185">Reference proteome</keyword>
<evidence type="ECO:0000256" key="1">
    <source>
        <dbReference type="SAM" id="MobiDB-lite"/>
    </source>
</evidence>
<organism evidence="2 3">
    <name type="scientific">Halorubrum ejinorense</name>
    <dbReference type="NCBI Taxonomy" id="425309"/>
    <lineage>
        <taxon>Archaea</taxon>
        <taxon>Methanobacteriati</taxon>
        <taxon>Methanobacteriota</taxon>
        <taxon>Stenosarchaea group</taxon>
        <taxon>Halobacteria</taxon>
        <taxon>Halobacteriales</taxon>
        <taxon>Haloferacaceae</taxon>
        <taxon>Halorubrum</taxon>
    </lineage>
</organism>
<evidence type="ECO:0000313" key="3">
    <source>
        <dbReference type="Proteomes" id="UP001567571"/>
    </source>
</evidence>
<dbReference type="Proteomes" id="UP001567571">
    <property type="component" value="Unassembled WGS sequence"/>
</dbReference>
<reference evidence="2 3" key="1">
    <citation type="submission" date="2024-06" db="EMBL/GenBank/DDBJ databases">
        <title>Halorubrum miltondacostae sp. nov., a potential PHA producer isolated from an inland solar saltern in Rio Maior, Portugal.</title>
        <authorList>
            <person name="Albuquerque L."/>
            <person name="Viver T."/>
            <person name="Barroso C."/>
            <person name="Claudino R."/>
            <person name="Galvan M."/>
            <person name="Simoes G."/>
            <person name="Lobo Da Cunha A."/>
            <person name="Egas C."/>
        </authorList>
    </citation>
    <scope>NUCLEOTIDE SEQUENCE [LARGE SCALE GENOMIC DNA]</scope>
    <source>
        <strain evidence="2 3">DSM 18646</strain>
    </source>
</reference>
<dbReference type="EMBL" id="JBEDNW010000002">
    <property type="protein sequence ID" value="MEZ3166415.1"/>
    <property type="molecule type" value="Genomic_DNA"/>
</dbReference>
<dbReference type="PROSITE" id="PS51257">
    <property type="entry name" value="PROKAR_LIPOPROTEIN"/>
    <property type="match status" value="1"/>
</dbReference>
<protein>
    <submittedName>
        <fullName evidence="2">Uncharacterized protein</fullName>
    </submittedName>
</protein>
<gene>
    <name evidence="2" type="ORF">ABNG02_03625</name>
</gene>
<evidence type="ECO:0000313" key="2">
    <source>
        <dbReference type="EMBL" id="MEZ3166415.1"/>
    </source>
</evidence>